<keyword evidence="4" id="KW-1003">Cell membrane</keyword>
<comment type="subcellular location">
    <subcellularLocation>
        <location evidence="1">Cell membrane</location>
        <topology evidence="1">Multi-pass membrane protein</topology>
    </subcellularLocation>
</comment>
<evidence type="ECO:0000256" key="6">
    <source>
        <dbReference type="ARBA" id="ARBA00022692"/>
    </source>
</evidence>
<gene>
    <name evidence="10" type="ORF">HYS17_08515</name>
</gene>
<comment type="similarity">
    <text evidence="3">Belongs to the CobD/CbiB family.</text>
</comment>
<accession>A0A7T5R146</accession>
<keyword evidence="6 9" id="KW-0812">Transmembrane</keyword>
<dbReference type="Pfam" id="PF03186">
    <property type="entry name" value="CobD_Cbib"/>
    <property type="match status" value="1"/>
</dbReference>
<feature type="transmembrane region" description="Helical" evidence="9">
    <location>
        <begin position="316"/>
        <end position="338"/>
    </location>
</feature>
<dbReference type="GO" id="GO:0009236">
    <property type="term" value="P:cobalamin biosynthetic process"/>
    <property type="evidence" value="ECO:0007669"/>
    <property type="project" value="UniProtKB-UniPathway"/>
</dbReference>
<reference evidence="10 11" key="1">
    <citation type="submission" date="2020-07" db="EMBL/GenBank/DDBJ databases">
        <title>Huge and variable diversity of episymbiotic CPR bacteria and DPANN archaea in groundwater ecosystems.</title>
        <authorList>
            <person name="He C.Y."/>
            <person name="Keren R."/>
            <person name="Whittaker M."/>
            <person name="Farag I.F."/>
            <person name="Doudna J."/>
            <person name="Cate J.H.D."/>
            <person name="Banfield J.F."/>
        </authorList>
    </citation>
    <scope>NUCLEOTIDE SEQUENCE [LARGE SCALE GENOMIC DNA]</scope>
    <source>
        <strain evidence="10">NC_groundwater_70_Ag_B-0.1um_54_66</strain>
    </source>
</reference>
<dbReference type="InterPro" id="IPR004485">
    <property type="entry name" value="Cobalamin_biosynth_CobD/CbiB"/>
</dbReference>
<evidence type="ECO:0000256" key="9">
    <source>
        <dbReference type="SAM" id="Phobius"/>
    </source>
</evidence>
<evidence type="ECO:0000256" key="3">
    <source>
        <dbReference type="ARBA" id="ARBA00006263"/>
    </source>
</evidence>
<keyword evidence="7 9" id="KW-1133">Transmembrane helix</keyword>
<dbReference type="Proteomes" id="UP000595362">
    <property type="component" value="Chromosome"/>
</dbReference>
<feature type="transmembrane region" description="Helical" evidence="9">
    <location>
        <begin position="108"/>
        <end position="129"/>
    </location>
</feature>
<proteinExistence type="inferred from homology"/>
<feature type="transmembrane region" description="Helical" evidence="9">
    <location>
        <begin position="21"/>
        <end position="39"/>
    </location>
</feature>
<evidence type="ECO:0000256" key="1">
    <source>
        <dbReference type="ARBA" id="ARBA00004651"/>
    </source>
</evidence>
<organism evidence="10 11">
    <name type="scientific">Micavibrio aeruginosavorus</name>
    <dbReference type="NCBI Taxonomy" id="349221"/>
    <lineage>
        <taxon>Bacteria</taxon>
        <taxon>Pseudomonadati</taxon>
        <taxon>Bdellovibrionota</taxon>
        <taxon>Bdellovibrionia</taxon>
        <taxon>Bdellovibrionales</taxon>
        <taxon>Pseudobdellovibrionaceae</taxon>
        <taxon>Micavibrio</taxon>
    </lineage>
</organism>
<dbReference type="UniPathway" id="UPA00148"/>
<keyword evidence="8 9" id="KW-0472">Membrane</keyword>
<dbReference type="AlphaFoldDB" id="A0A7T5R146"/>
<protein>
    <submittedName>
        <fullName evidence="10">Cobalamin biosynthesis protein</fullName>
    </submittedName>
</protein>
<feature type="transmembrane region" description="Helical" evidence="9">
    <location>
        <begin position="223"/>
        <end position="243"/>
    </location>
</feature>
<feature type="transmembrane region" description="Helical" evidence="9">
    <location>
        <begin position="180"/>
        <end position="203"/>
    </location>
</feature>
<dbReference type="PANTHER" id="PTHR34308">
    <property type="entry name" value="COBALAMIN BIOSYNTHESIS PROTEIN CBIB"/>
    <property type="match status" value="1"/>
</dbReference>
<evidence type="ECO:0000256" key="4">
    <source>
        <dbReference type="ARBA" id="ARBA00022475"/>
    </source>
</evidence>
<name>A0A7T5R146_9BACT</name>
<sequence>MKEFFMSLQNYMYDPERVYTAMAALLLVTLTGMVTGPMHGNANPFLWKLMNGVFGGVGGRLNRLQRSVADLSFRGFFLLVVALVFFFLIGEAAAKLCAEYPLKGVTEVVLLSLAMTGGSVWFALLRLYFAQRDRKVSKGAFYAIAQSTRTNLSNADDFGITRTGMMFAARAFDKGVVAPVFWFLLAGLPGAYIYACLAAFSWRFGQEGFGKGFGTVPLALEKLAGYVPGAVSGVFIALAGLFTPTGGMTRALRALGGKKGSAPYEQGGWPLTAMAFSLNVSLGGPSVDLDGSAVRRDWIGPENATAQLENGHLRRAMYISLIAHMLFLASLMGALFWAGRLF</sequence>
<evidence type="ECO:0000256" key="7">
    <source>
        <dbReference type="ARBA" id="ARBA00022989"/>
    </source>
</evidence>
<evidence type="ECO:0000256" key="5">
    <source>
        <dbReference type="ARBA" id="ARBA00022573"/>
    </source>
</evidence>
<dbReference type="PANTHER" id="PTHR34308:SF1">
    <property type="entry name" value="COBALAMIN BIOSYNTHESIS PROTEIN CBIB"/>
    <property type="match status" value="1"/>
</dbReference>
<keyword evidence="5" id="KW-0169">Cobalamin biosynthesis</keyword>
<evidence type="ECO:0000313" key="10">
    <source>
        <dbReference type="EMBL" id="QQG35562.1"/>
    </source>
</evidence>
<evidence type="ECO:0000256" key="2">
    <source>
        <dbReference type="ARBA" id="ARBA00004953"/>
    </source>
</evidence>
<dbReference type="GO" id="GO:0005886">
    <property type="term" value="C:plasma membrane"/>
    <property type="evidence" value="ECO:0007669"/>
    <property type="project" value="UniProtKB-SubCell"/>
</dbReference>
<dbReference type="EMBL" id="CP066681">
    <property type="protein sequence ID" value="QQG35562.1"/>
    <property type="molecule type" value="Genomic_DNA"/>
</dbReference>
<evidence type="ECO:0000313" key="11">
    <source>
        <dbReference type="Proteomes" id="UP000595362"/>
    </source>
</evidence>
<feature type="transmembrane region" description="Helical" evidence="9">
    <location>
        <begin position="75"/>
        <end position="96"/>
    </location>
</feature>
<dbReference type="GO" id="GO:0048472">
    <property type="term" value="F:threonine-phosphate decarboxylase activity"/>
    <property type="evidence" value="ECO:0007669"/>
    <property type="project" value="InterPro"/>
</dbReference>
<evidence type="ECO:0000256" key="8">
    <source>
        <dbReference type="ARBA" id="ARBA00023136"/>
    </source>
</evidence>
<comment type="pathway">
    <text evidence="2">Cofactor biosynthesis; adenosylcobalamin biosynthesis.</text>
</comment>